<dbReference type="OrthoDB" id="1732277at2759"/>
<keyword evidence="3" id="KW-1185">Reference proteome</keyword>
<dbReference type="EMBL" id="JRKL02005764">
    <property type="protein sequence ID" value="KAF3949955.1"/>
    <property type="molecule type" value="Genomic_DNA"/>
</dbReference>
<evidence type="ECO:0000313" key="2">
    <source>
        <dbReference type="EMBL" id="KAF3949955.1"/>
    </source>
</evidence>
<sequence>MGRKKGIQLFDDKRDGFFSVCDLGSPSPWNLQDGSPYFHPGGLFANVGQVGMGFGVSPNPSDSRDNGGVKVPHSDLYAKYVSSIEGFRIVKEEVVELEKSKKKDFGLSRTAVGLKTVDTTSAAHPTKPSEPGAPTTSNRRRFFSSNPTRRRRSLAYSLPIHIQISGALISNPTRRRFFSSILNRRRHPQSSGSLFPSQSPTFIDYSFFWVQLIAMKV</sequence>
<gene>
    <name evidence="2" type="ORF">CMV_024234</name>
</gene>
<feature type="region of interest" description="Disordered" evidence="1">
    <location>
        <begin position="118"/>
        <end position="148"/>
    </location>
</feature>
<dbReference type="Proteomes" id="UP000737018">
    <property type="component" value="Unassembled WGS sequence"/>
</dbReference>
<accession>A0A8J4QHD9</accession>
<organism evidence="2 3">
    <name type="scientific">Castanea mollissima</name>
    <name type="common">Chinese chestnut</name>
    <dbReference type="NCBI Taxonomy" id="60419"/>
    <lineage>
        <taxon>Eukaryota</taxon>
        <taxon>Viridiplantae</taxon>
        <taxon>Streptophyta</taxon>
        <taxon>Embryophyta</taxon>
        <taxon>Tracheophyta</taxon>
        <taxon>Spermatophyta</taxon>
        <taxon>Magnoliopsida</taxon>
        <taxon>eudicotyledons</taxon>
        <taxon>Gunneridae</taxon>
        <taxon>Pentapetalae</taxon>
        <taxon>rosids</taxon>
        <taxon>fabids</taxon>
        <taxon>Fagales</taxon>
        <taxon>Fagaceae</taxon>
        <taxon>Castanea</taxon>
    </lineage>
</organism>
<proteinExistence type="predicted"/>
<reference evidence="2" key="1">
    <citation type="submission" date="2020-03" db="EMBL/GenBank/DDBJ databases">
        <title>Castanea mollissima Vanexum genome sequencing.</title>
        <authorList>
            <person name="Staton M."/>
        </authorList>
    </citation>
    <scope>NUCLEOTIDE SEQUENCE</scope>
    <source>
        <tissue evidence="2">Leaf</tissue>
    </source>
</reference>
<comment type="caution">
    <text evidence="2">The sequence shown here is derived from an EMBL/GenBank/DDBJ whole genome shotgun (WGS) entry which is preliminary data.</text>
</comment>
<feature type="compositionally biased region" description="Basic residues" evidence="1">
    <location>
        <begin position="138"/>
        <end position="148"/>
    </location>
</feature>
<name>A0A8J4QHD9_9ROSI</name>
<protein>
    <submittedName>
        <fullName evidence="2">Uncharacterized protein</fullName>
    </submittedName>
</protein>
<evidence type="ECO:0000256" key="1">
    <source>
        <dbReference type="SAM" id="MobiDB-lite"/>
    </source>
</evidence>
<evidence type="ECO:0000313" key="3">
    <source>
        <dbReference type="Proteomes" id="UP000737018"/>
    </source>
</evidence>
<dbReference type="AlphaFoldDB" id="A0A8J4QHD9"/>